<evidence type="ECO:0000313" key="2">
    <source>
        <dbReference type="Proteomes" id="UP000014204"/>
    </source>
</evidence>
<evidence type="ECO:0000313" key="1">
    <source>
        <dbReference type="EMBL" id="EOS50374.1"/>
    </source>
</evidence>
<name>R9KV01_9ACTN</name>
<organism evidence="1 2">
    <name type="scientific">Adlercreutzia caecimuris B7</name>
    <dbReference type="NCBI Taxonomy" id="1235794"/>
    <lineage>
        <taxon>Bacteria</taxon>
        <taxon>Bacillati</taxon>
        <taxon>Actinomycetota</taxon>
        <taxon>Coriobacteriia</taxon>
        <taxon>Eggerthellales</taxon>
        <taxon>Eggerthellaceae</taxon>
        <taxon>Adlercreutzia</taxon>
    </lineage>
</organism>
<dbReference type="STRING" id="1235794.C811_02007"/>
<comment type="caution">
    <text evidence="1">The sequence shown here is derived from an EMBL/GenBank/DDBJ whole genome shotgun (WGS) entry which is preliminary data.</text>
</comment>
<gene>
    <name evidence="1" type="ORF">C811_02007</name>
</gene>
<dbReference type="AlphaFoldDB" id="R9KV01"/>
<sequence>MFSHCGRRQVVRPKLPKLLHYPVQFLLKSLSDLVRFVNRLSL</sequence>
<dbReference type="EMBL" id="ASSY01000009">
    <property type="protein sequence ID" value="EOS50374.1"/>
    <property type="molecule type" value="Genomic_DNA"/>
</dbReference>
<keyword evidence="2" id="KW-1185">Reference proteome</keyword>
<dbReference type="HOGENOM" id="CLU_3250870_0_0_11"/>
<reference evidence="1 2" key="1">
    <citation type="submission" date="2013-04" db="EMBL/GenBank/DDBJ databases">
        <title>The Genome Sequence of Enterorhabdus caecimuris B7.</title>
        <authorList>
            <consortium name="The Broad Institute Genomics Platform"/>
            <consortium name="The Broad Institute Genome Sequencing Center for Infectious Disease"/>
            <person name="Earl A."/>
            <person name="Xavier R."/>
            <person name="Elson C."/>
            <person name="Duck W."/>
            <person name="Walker B."/>
            <person name="Young S."/>
            <person name="Zeng Q."/>
            <person name="Gargeya S."/>
            <person name="Fitzgerald M."/>
            <person name="Haas B."/>
            <person name="Abouelleil A."/>
            <person name="Allen A.W."/>
            <person name="Alvarado L."/>
            <person name="Arachchi H.M."/>
            <person name="Berlin A.M."/>
            <person name="Chapman S.B."/>
            <person name="Gainer-Dewar J."/>
            <person name="Goldberg J."/>
            <person name="Griggs A."/>
            <person name="Gujja S."/>
            <person name="Hansen M."/>
            <person name="Howarth C."/>
            <person name="Imamovic A."/>
            <person name="Ireland A."/>
            <person name="Larimer J."/>
            <person name="McCowan C."/>
            <person name="Murphy C."/>
            <person name="Pearson M."/>
            <person name="Poon T.W."/>
            <person name="Priest M."/>
            <person name="Roberts A."/>
            <person name="Saif S."/>
            <person name="Shea T."/>
            <person name="Sisk P."/>
            <person name="Sykes S."/>
            <person name="Wortman J."/>
            <person name="Nusbaum C."/>
            <person name="Birren B."/>
        </authorList>
    </citation>
    <scope>NUCLEOTIDE SEQUENCE [LARGE SCALE GENOMIC DNA]</scope>
    <source>
        <strain evidence="1 2">B7</strain>
    </source>
</reference>
<accession>R9KV01</accession>
<protein>
    <submittedName>
        <fullName evidence="1">Uncharacterized protein</fullName>
    </submittedName>
</protein>
<dbReference type="Proteomes" id="UP000014204">
    <property type="component" value="Unassembled WGS sequence"/>
</dbReference>
<proteinExistence type="predicted"/>